<dbReference type="OrthoDB" id="9796616at2"/>
<dbReference type="Pfam" id="PF04093">
    <property type="entry name" value="MreD"/>
    <property type="match status" value="1"/>
</dbReference>
<organism evidence="9 10">
    <name type="scientific">Tepidimicrobium xylanilyticum</name>
    <dbReference type="NCBI Taxonomy" id="1123352"/>
    <lineage>
        <taxon>Bacteria</taxon>
        <taxon>Bacillati</taxon>
        <taxon>Bacillota</taxon>
        <taxon>Tissierellia</taxon>
        <taxon>Tissierellales</taxon>
        <taxon>Tepidimicrobiaceae</taxon>
        <taxon>Tepidimicrobium</taxon>
    </lineage>
</organism>
<feature type="transmembrane region" description="Helical" evidence="8">
    <location>
        <begin position="139"/>
        <end position="157"/>
    </location>
</feature>
<evidence type="ECO:0000256" key="1">
    <source>
        <dbReference type="ARBA" id="ARBA00004651"/>
    </source>
</evidence>
<sequence>MTGLVLLLIIIVNFILESTIIHYFNIFGVVPNTALIVTVIIALLKGKNVGSIVGLISGLLQDIIFSPVIGINGFILFFTGFLIGFMEGKLSKDNILIPIMLTLISTIGYHLLYSLFLYFLAYNISIIAFFKEVVLFEMVYNGVISVLVFKGFSKIFIIPPIRFGKR</sequence>
<feature type="transmembrane region" description="Helical" evidence="8">
    <location>
        <begin position="6"/>
        <end position="27"/>
    </location>
</feature>
<keyword evidence="7 8" id="KW-0472">Membrane</keyword>
<dbReference type="GO" id="GO:0008360">
    <property type="term" value="P:regulation of cell shape"/>
    <property type="evidence" value="ECO:0007669"/>
    <property type="project" value="UniProtKB-KW"/>
</dbReference>
<dbReference type="PIRSF" id="PIRSF037497">
    <property type="entry name" value="MreD_Clostridium/Treponema_prd"/>
    <property type="match status" value="1"/>
</dbReference>
<protein>
    <submittedName>
        <fullName evidence="9">Rod shape-determining protein MreD</fullName>
    </submittedName>
</protein>
<keyword evidence="10" id="KW-1185">Reference proteome</keyword>
<feature type="transmembrane region" description="Helical" evidence="8">
    <location>
        <begin position="63"/>
        <end position="83"/>
    </location>
</feature>
<dbReference type="GO" id="GO:0005886">
    <property type="term" value="C:plasma membrane"/>
    <property type="evidence" value="ECO:0007669"/>
    <property type="project" value="UniProtKB-SubCell"/>
</dbReference>
<dbReference type="InterPro" id="IPR017225">
    <property type="entry name" value="Cell_shape_determin_MreD_prd"/>
</dbReference>
<dbReference type="RefSeq" id="WP_093753871.1">
    <property type="nucleotide sequence ID" value="NZ_BSYN01000006.1"/>
</dbReference>
<comment type="subcellular location">
    <subcellularLocation>
        <location evidence="1">Cell membrane</location>
        <topology evidence="1">Multi-pass membrane protein</topology>
    </subcellularLocation>
</comment>
<evidence type="ECO:0000256" key="2">
    <source>
        <dbReference type="ARBA" id="ARBA00007776"/>
    </source>
</evidence>
<gene>
    <name evidence="9" type="ORF">SAMN05660923_02324</name>
</gene>
<dbReference type="AlphaFoldDB" id="A0A1H3BV44"/>
<dbReference type="EMBL" id="FNNG01000011">
    <property type="protein sequence ID" value="SDX45508.1"/>
    <property type="molecule type" value="Genomic_DNA"/>
</dbReference>
<name>A0A1H3BV44_9FIRM</name>
<evidence type="ECO:0000256" key="6">
    <source>
        <dbReference type="ARBA" id="ARBA00022989"/>
    </source>
</evidence>
<reference evidence="9 10" key="1">
    <citation type="submission" date="2016-10" db="EMBL/GenBank/DDBJ databases">
        <authorList>
            <person name="de Groot N.N."/>
        </authorList>
    </citation>
    <scope>NUCLEOTIDE SEQUENCE [LARGE SCALE GENOMIC DNA]</scope>
    <source>
        <strain evidence="9 10">DSM 23310</strain>
    </source>
</reference>
<dbReference type="NCBIfam" id="TIGR03426">
    <property type="entry name" value="shape_MreD"/>
    <property type="match status" value="1"/>
</dbReference>
<keyword evidence="3" id="KW-1003">Cell membrane</keyword>
<keyword evidence="4 8" id="KW-0812">Transmembrane</keyword>
<accession>A0A1H3BV44</accession>
<keyword evidence="6 8" id="KW-1133">Transmembrane helix</keyword>
<evidence type="ECO:0000256" key="3">
    <source>
        <dbReference type="ARBA" id="ARBA00022475"/>
    </source>
</evidence>
<dbReference type="Proteomes" id="UP000198828">
    <property type="component" value="Unassembled WGS sequence"/>
</dbReference>
<evidence type="ECO:0000313" key="9">
    <source>
        <dbReference type="EMBL" id="SDX45508.1"/>
    </source>
</evidence>
<evidence type="ECO:0000313" key="10">
    <source>
        <dbReference type="Proteomes" id="UP000198828"/>
    </source>
</evidence>
<evidence type="ECO:0000256" key="5">
    <source>
        <dbReference type="ARBA" id="ARBA00022960"/>
    </source>
</evidence>
<evidence type="ECO:0000256" key="4">
    <source>
        <dbReference type="ARBA" id="ARBA00022692"/>
    </source>
</evidence>
<feature type="transmembrane region" description="Helical" evidence="8">
    <location>
        <begin position="95"/>
        <end position="119"/>
    </location>
</feature>
<evidence type="ECO:0000256" key="7">
    <source>
        <dbReference type="ARBA" id="ARBA00023136"/>
    </source>
</evidence>
<evidence type="ECO:0000256" key="8">
    <source>
        <dbReference type="SAM" id="Phobius"/>
    </source>
</evidence>
<feature type="transmembrane region" description="Helical" evidence="8">
    <location>
        <begin position="34"/>
        <end position="57"/>
    </location>
</feature>
<dbReference type="InterPro" id="IPR007227">
    <property type="entry name" value="Cell_shape_determining_MreD"/>
</dbReference>
<comment type="similarity">
    <text evidence="2">Belongs to the MreD family.</text>
</comment>
<proteinExistence type="inferred from homology"/>
<keyword evidence="5" id="KW-0133">Cell shape</keyword>